<gene>
    <name evidence="1" type="ordered locus">Sinac_3143</name>
</gene>
<keyword evidence="2" id="KW-1185">Reference proteome</keyword>
<dbReference type="AlphaFoldDB" id="L0DFJ2"/>
<dbReference type="HOGENOM" id="CLU_1712057_0_0_0"/>
<evidence type="ECO:0000313" key="1">
    <source>
        <dbReference type="EMBL" id="AGA27416.1"/>
    </source>
</evidence>
<sequence>MGPNERFGCVMLERRSNHSASNRSGDRRGASRYVTGQTFVILSWTEGEELRSVVATLRDISLGGGSALAKVAPSAGTMAWFRLQGDNTSPWVAATIVAISKTGLLGLGPRWIRWKFPESCPYHLFKDAINGFSSSREVDDVTLPGYTRRDWRD</sequence>
<name>L0DFJ2_SINAD</name>
<protein>
    <recommendedName>
        <fullName evidence="3">PilZ domain-containing protein</fullName>
    </recommendedName>
</protein>
<evidence type="ECO:0000313" key="2">
    <source>
        <dbReference type="Proteomes" id="UP000010798"/>
    </source>
</evidence>
<organism evidence="1 2">
    <name type="scientific">Singulisphaera acidiphila (strain ATCC BAA-1392 / DSM 18658 / VKM B-2454 / MOB10)</name>
    <dbReference type="NCBI Taxonomy" id="886293"/>
    <lineage>
        <taxon>Bacteria</taxon>
        <taxon>Pseudomonadati</taxon>
        <taxon>Planctomycetota</taxon>
        <taxon>Planctomycetia</taxon>
        <taxon>Isosphaerales</taxon>
        <taxon>Isosphaeraceae</taxon>
        <taxon>Singulisphaera</taxon>
    </lineage>
</organism>
<reference evidence="1 2" key="1">
    <citation type="submission" date="2012-02" db="EMBL/GenBank/DDBJ databases">
        <title>Complete sequence of chromosome of Singulisphaera acidiphila DSM 18658.</title>
        <authorList>
            <consortium name="US DOE Joint Genome Institute (JGI-PGF)"/>
            <person name="Lucas S."/>
            <person name="Copeland A."/>
            <person name="Lapidus A."/>
            <person name="Glavina del Rio T."/>
            <person name="Dalin E."/>
            <person name="Tice H."/>
            <person name="Bruce D."/>
            <person name="Goodwin L."/>
            <person name="Pitluck S."/>
            <person name="Peters L."/>
            <person name="Ovchinnikova G."/>
            <person name="Chertkov O."/>
            <person name="Kyrpides N."/>
            <person name="Mavromatis K."/>
            <person name="Ivanova N."/>
            <person name="Brettin T."/>
            <person name="Detter J.C."/>
            <person name="Han C."/>
            <person name="Larimer F."/>
            <person name="Land M."/>
            <person name="Hauser L."/>
            <person name="Markowitz V."/>
            <person name="Cheng J.-F."/>
            <person name="Hugenholtz P."/>
            <person name="Woyke T."/>
            <person name="Wu D."/>
            <person name="Tindall B."/>
            <person name="Pomrenke H."/>
            <person name="Brambilla E."/>
            <person name="Klenk H.-P."/>
            <person name="Eisen J.A."/>
        </authorList>
    </citation>
    <scope>NUCLEOTIDE SEQUENCE [LARGE SCALE GENOMIC DNA]</scope>
    <source>
        <strain evidence="2">ATCC BAA-1392 / DSM 18658 / VKM B-2454 / MOB10</strain>
    </source>
</reference>
<dbReference type="KEGG" id="saci:Sinac_3143"/>
<accession>L0DFJ2</accession>
<evidence type="ECO:0008006" key="3">
    <source>
        <dbReference type="Google" id="ProtNLM"/>
    </source>
</evidence>
<dbReference type="EMBL" id="CP003364">
    <property type="protein sequence ID" value="AGA27416.1"/>
    <property type="molecule type" value="Genomic_DNA"/>
</dbReference>
<dbReference type="Proteomes" id="UP000010798">
    <property type="component" value="Chromosome"/>
</dbReference>
<proteinExistence type="predicted"/>